<keyword evidence="7 11" id="KW-0143">Chaperone</keyword>
<dbReference type="NCBIfam" id="TIGR00115">
    <property type="entry name" value="tig"/>
    <property type="match status" value="1"/>
</dbReference>
<sequence length="428" mass="48358">MEATYNKIDSTILEATVELGKDDLAEYVDKAESELGRDLEIDGFRKGKVPKDQIRKSIGPEKIREVALDLAIKGSLAECLQKQEYELIDATEFKIIENSPQKLVYKVKLAIYPDVAVADFSDFKVSPDPVEINDAEIDETLETIRNSRARLIEKDGPAESGDRVEVDFEVCLDGKPIEGGISKNHPVVLGGKSFMPGFEDNIIGMKKNEEKKFSLVAPADYYHKEIAGKKLDFTVNLNLIQKTELPDVTDDFVKTLGDFDGVESLKRNIREGLEVEKRSKERQRVRLKILDYIIGQNKFDVPEILLNRQLDRMIEGFDGDLHRNGLELGPYLAHIGKTQDDLRQEWRKDAERQVKISLVIQAMAKKEKLKPSESEVEGAIQEAIQTATLRGEIDKNMPLNLEAIRENISSALLNEKVLQYLETQCLNA</sequence>
<evidence type="ECO:0000256" key="3">
    <source>
        <dbReference type="ARBA" id="ARBA00013194"/>
    </source>
</evidence>
<protein>
    <recommendedName>
        <fullName evidence="4 11">Trigger factor</fullName>
        <shortName evidence="11">TF</shortName>
        <ecNumber evidence="3 11">5.2.1.8</ecNumber>
    </recommendedName>
    <alternativeName>
        <fullName evidence="10 11">PPIase</fullName>
    </alternativeName>
</protein>
<accession>A0A0G0ZT49</accession>
<dbReference type="PIRSF" id="PIRSF003095">
    <property type="entry name" value="Trigger_factor"/>
    <property type="match status" value="1"/>
</dbReference>
<dbReference type="Pfam" id="PF05698">
    <property type="entry name" value="Trigger_C"/>
    <property type="match status" value="1"/>
</dbReference>
<dbReference type="SUPFAM" id="SSF54534">
    <property type="entry name" value="FKBP-like"/>
    <property type="match status" value="1"/>
</dbReference>
<dbReference type="Gene3D" id="1.10.3120.10">
    <property type="entry name" value="Trigger factor, C-terminal domain"/>
    <property type="match status" value="1"/>
</dbReference>
<dbReference type="Gene3D" id="3.30.70.1050">
    <property type="entry name" value="Trigger factor ribosome-binding domain"/>
    <property type="match status" value="1"/>
</dbReference>
<comment type="catalytic activity">
    <reaction evidence="1 11 12">
        <text>[protein]-peptidylproline (omega=180) = [protein]-peptidylproline (omega=0)</text>
        <dbReference type="Rhea" id="RHEA:16237"/>
        <dbReference type="Rhea" id="RHEA-COMP:10747"/>
        <dbReference type="Rhea" id="RHEA-COMP:10748"/>
        <dbReference type="ChEBI" id="CHEBI:83833"/>
        <dbReference type="ChEBI" id="CHEBI:83834"/>
        <dbReference type="EC" id="5.2.1.8"/>
    </reaction>
</comment>
<dbReference type="GO" id="GO:0044183">
    <property type="term" value="F:protein folding chaperone"/>
    <property type="evidence" value="ECO:0007669"/>
    <property type="project" value="TreeGrafter"/>
</dbReference>
<dbReference type="AlphaFoldDB" id="A0A0G0ZT49"/>
<evidence type="ECO:0000313" key="15">
    <source>
        <dbReference type="EMBL" id="KKS25151.1"/>
    </source>
</evidence>
<comment type="domain">
    <text evidence="11">Consists of 3 domains; the N-terminus binds the ribosome, the middle domain has PPIase activity, while the C-terminus has intrinsic chaperone activity on its own.</text>
</comment>
<dbReference type="GO" id="GO:0043022">
    <property type="term" value="F:ribosome binding"/>
    <property type="evidence" value="ECO:0007669"/>
    <property type="project" value="TreeGrafter"/>
</dbReference>
<dbReference type="InterPro" id="IPR036611">
    <property type="entry name" value="Trigger_fac_ribosome-bd_sf"/>
</dbReference>
<name>A0A0G0ZT49_9BACT</name>
<evidence type="ECO:0000256" key="2">
    <source>
        <dbReference type="ARBA" id="ARBA00005464"/>
    </source>
</evidence>
<dbReference type="EC" id="5.2.1.8" evidence="3 11"/>
<dbReference type="Pfam" id="PF05697">
    <property type="entry name" value="Trigger_N"/>
    <property type="match status" value="1"/>
</dbReference>
<evidence type="ECO:0000259" key="14">
    <source>
        <dbReference type="PROSITE" id="PS50059"/>
    </source>
</evidence>
<dbReference type="PROSITE" id="PS50059">
    <property type="entry name" value="FKBP_PPIASE"/>
    <property type="match status" value="1"/>
</dbReference>
<keyword evidence="9 11" id="KW-0131">Cell cycle</keyword>
<gene>
    <name evidence="11" type="primary">tig</name>
    <name evidence="15" type="ORF">UU85_C0006G0019</name>
</gene>
<dbReference type="InterPro" id="IPR005215">
    <property type="entry name" value="Trig_fac"/>
</dbReference>
<proteinExistence type="inferred from homology"/>
<dbReference type="EMBL" id="LCCF01000006">
    <property type="protein sequence ID" value="KKS25151.1"/>
    <property type="molecule type" value="Genomic_DNA"/>
</dbReference>
<dbReference type="Pfam" id="PF00254">
    <property type="entry name" value="FKBP_C"/>
    <property type="match status" value="1"/>
</dbReference>
<comment type="caution">
    <text evidence="15">The sequence shown here is derived from an EMBL/GenBank/DDBJ whole genome shotgun (WGS) entry which is preliminary data.</text>
</comment>
<dbReference type="GO" id="GO:0051083">
    <property type="term" value="P:'de novo' cotranslational protein folding"/>
    <property type="evidence" value="ECO:0007669"/>
    <property type="project" value="TreeGrafter"/>
</dbReference>
<dbReference type="InterPro" id="IPR001179">
    <property type="entry name" value="PPIase_FKBP_dom"/>
</dbReference>
<evidence type="ECO:0000256" key="13">
    <source>
        <dbReference type="RuleBase" id="RU003914"/>
    </source>
</evidence>
<reference evidence="15 16" key="1">
    <citation type="journal article" date="2015" name="Nature">
        <title>rRNA introns, odd ribosomes, and small enigmatic genomes across a large radiation of phyla.</title>
        <authorList>
            <person name="Brown C.T."/>
            <person name="Hug L.A."/>
            <person name="Thomas B.C."/>
            <person name="Sharon I."/>
            <person name="Castelle C.J."/>
            <person name="Singh A."/>
            <person name="Wilkins M.J."/>
            <person name="Williams K.H."/>
            <person name="Banfield J.F."/>
        </authorList>
    </citation>
    <scope>NUCLEOTIDE SEQUENCE [LARGE SCALE GENOMIC DNA]</scope>
</reference>
<dbReference type="GO" id="GO:0003755">
    <property type="term" value="F:peptidyl-prolyl cis-trans isomerase activity"/>
    <property type="evidence" value="ECO:0007669"/>
    <property type="project" value="UniProtKB-UniRule"/>
</dbReference>
<evidence type="ECO:0000313" key="16">
    <source>
        <dbReference type="Proteomes" id="UP000034256"/>
    </source>
</evidence>
<dbReference type="HAMAP" id="MF_00303">
    <property type="entry name" value="Trigger_factor_Tig"/>
    <property type="match status" value="1"/>
</dbReference>
<organism evidence="15 16">
    <name type="scientific">Candidatus Wolfebacteria bacterium GW2011_GWA2_42_10</name>
    <dbReference type="NCBI Taxonomy" id="1619004"/>
    <lineage>
        <taxon>Bacteria</taxon>
        <taxon>Candidatus Wolfeibacteriota</taxon>
    </lineage>
</organism>
<evidence type="ECO:0000256" key="9">
    <source>
        <dbReference type="ARBA" id="ARBA00023306"/>
    </source>
</evidence>
<dbReference type="GO" id="GO:0015031">
    <property type="term" value="P:protein transport"/>
    <property type="evidence" value="ECO:0007669"/>
    <property type="project" value="UniProtKB-UniRule"/>
</dbReference>
<feature type="domain" description="PPIase FKBP-type" evidence="14">
    <location>
        <begin position="161"/>
        <end position="249"/>
    </location>
</feature>
<dbReference type="Gene3D" id="3.10.50.40">
    <property type="match status" value="1"/>
</dbReference>
<dbReference type="InterPro" id="IPR008881">
    <property type="entry name" value="Trigger_fac_ribosome-bd_bac"/>
</dbReference>
<evidence type="ECO:0000256" key="5">
    <source>
        <dbReference type="ARBA" id="ARBA00022618"/>
    </source>
</evidence>
<evidence type="ECO:0000256" key="11">
    <source>
        <dbReference type="HAMAP-Rule" id="MF_00303"/>
    </source>
</evidence>
<keyword evidence="8 11" id="KW-0413">Isomerase</keyword>
<dbReference type="InterPro" id="IPR037041">
    <property type="entry name" value="Trigger_fac_C_sf"/>
</dbReference>
<keyword evidence="6 11" id="KW-0697">Rotamase</keyword>
<dbReference type="InterPro" id="IPR027304">
    <property type="entry name" value="Trigger_fact/SurA_dom_sf"/>
</dbReference>
<evidence type="ECO:0000256" key="7">
    <source>
        <dbReference type="ARBA" id="ARBA00023186"/>
    </source>
</evidence>
<dbReference type="FunFam" id="3.10.50.40:FF:000001">
    <property type="entry name" value="Trigger factor"/>
    <property type="match status" value="1"/>
</dbReference>
<dbReference type="GO" id="GO:0043335">
    <property type="term" value="P:protein unfolding"/>
    <property type="evidence" value="ECO:0007669"/>
    <property type="project" value="TreeGrafter"/>
</dbReference>
<evidence type="ECO:0000256" key="1">
    <source>
        <dbReference type="ARBA" id="ARBA00000971"/>
    </source>
</evidence>
<dbReference type="Proteomes" id="UP000034256">
    <property type="component" value="Unassembled WGS sequence"/>
</dbReference>
<comment type="function">
    <text evidence="11">Involved in protein export. Acts as a chaperone by maintaining the newly synthesized protein in an open conformation. Functions as a peptidyl-prolyl cis-trans isomerase.</text>
</comment>
<dbReference type="InterPro" id="IPR008880">
    <property type="entry name" value="Trigger_fac_C"/>
</dbReference>
<comment type="similarity">
    <text evidence="2 11 13">Belongs to the FKBP-type PPIase family. Tig subfamily.</text>
</comment>
<dbReference type="SUPFAM" id="SSF109998">
    <property type="entry name" value="Triger factor/SurA peptide-binding domain-like"/>
    <property type="match status" value="1"/>
</dbReference>
<dbReference type="GO" id="GO:0051301">
    <property type="term" value="P:cell division"/>
    <property type="evidence" value="ECO:0007669"/>
    <property type="project" value="UniProtKB-KW"/>
</dbReference>
<dbReference type="SUPFAM" id="SSF102735">
    <property type="entry name" value="Trigger factor ribosome-binding domain"/>
    <property type="match status" value="1"/>
</dbReference>
<evidence type="ECO:0000256" key="10">
    <source>
        <dbReference type="ARBA" id="ARBA00029986"/>
    </source>
</evidence>
<comment type="subcellular location">
    <subcellularLocation>
        <location evidence="11">Cytoplasm</location>
    </subcellularLocation>
    <text evidence="11">About half TF is bound to the ribosome near the polypeptide exit tunnel while the other half is free in the cytoplasm.</text>
</comment>
<keyword evidence="11" id="KW-0963">Cytoplasm</keyword>
<dbReference type="PANTHER" id="PTHR30560:SF3">
    <property type="entry name" value="TRIGGER FACTOR-LIKE PROTEIN TIG, CHLOROPLASTIC"/>
    <property type="match status" value="1"/>
</dbReference>
<evidence type="ECO:0000256" key="8">
    <source>
        <dbReference type="ARBA" id="ARBA00023235"/>
    </source>
</evidence>
<dbReference type="GO" id="GO:0005737">
    <property type="term" value="C:cytoplasm"/>
    <property type="evidence" value="ECO:0007669"/>
    <property type="project" value="UniProtKB-SubCell"/>
</dbReference>
<evidence type="ECO:0000256" key="12">
    <source>
        <dbReference type="PROSITE-ProRule" id="PRU00277"/>
    </source>
</evidence>
<dbReference type="PANTHER" id="PTHR30560">
    <property type="entry name" value="TRIGGER FACTOR CHAPERONE AND PEPTIDYL-PROLYL CIS/TRANS ISOMERASE"/>
    <property type="match status" value="1"/>
</dbReference>
<keyword evidence="5 11" id="KW-0132">Cell division</keyword>
<dbReference type="PATRIC" id="fig|1619004.3.peg.441"/>
<evidence type="ECO:0000256" key="4">
    <source>
        <dbReference type="ARBA" id="ARBA00016902"/>
    </source>
</evidence>
<evidence type="ECO:0000256" key="6">
    <source>
        <dbReference type="ARBA" id="ARBA00023110"/>
    </source>
</evidence>
<dbReference type="InterPro" id="IPR046357">
    <property type="entry name" value="PPIase_dom_sf"/>
</dbReference>